<evidence type="ECO:0000256" key="1">
    <source>
        <dbReference type="SAM" id="Phobius"/>
    </source>
</evidence>
<evidence type="ECO:0000313" key="3">
    <source>
        <dbReference type="Proteomes" id="UP001519654"/>
    </source>
</evidence>
<dbReference type="EMBL" id="JAHKKG010000008">
    <property type="protein sequence ID" value="MBU2667290.1"/>
    <property type="molecule type" value="Genomic_DNA"/>
</dbReference>
<feature type="transmembrane region" description="Helical" evidence="1">
    <location>
        <begin position="12"/>
        <end position="34"/>
    </location>
</feature>
<organism evidence="2 3">
    <name type="scientific">Paractinoplanes bogorensis</name>
    <dbReference type="NCBI Taxonomy" id="1610840"/>
    <lineage>
        <taxon>Bacteria</taxon>
        <taxon>Bacillati</taxon>
        <taxon>Actinomycetota</taxon>
        <taxon>Actinomycetes</taxon>
        <taxon>Micromonosporales</taxon>
        <taxon>Micromonosporaceae</taxon>
        <taxon>Paractinoplanes</taxon>
    </lineage>
</organism>
<keyword evidence="1" id="KW-0472">Membrane</keyword>
<accession>A0ABS5YYV2</accession>
<dbReference type="Proteomes" id="UP001519654">
    <property type="component" value="Unassembled WGS sequence"/>
</dbReference>
<sequence length="145" mass="15691">MSVAPNERAPIAWAWPAVFGLLTLVVFGGAAAGLKWQWDRWTRPTAASVADCRLAQQLIDEAQAAPSGPADAARWEKGIRQTRYERLADAGISTEVGRYVSWQVVRATGQGERPSAHQFQVMTGNAAGHCDRSGVDLHIPPIAFP</sequence>
<dbReference type="RefSeq" id="WP_215791538.1">
    <property type="nucleotide sequence ID" value="NZ_JAHKKG010000008.1"/>
</dbReference>
<proteinExistence type="predicted"/>
<keyword evidence="1" id="KW-1133">Transmembrane helix</keyword>
<protein>
    <submittedName>
        <fullName evidence="2">Uncharacterized protein</fullName>
    </submittedName>
</protein>
<comment type="caution">
    <text evidence="2">The sequence shown here is derived from an EMBL/GenBank/DDBJ whole genome shotgun (WGS) entry which is preliminary data.</text>
</comment>
<gene>
    <name evidence="2" type="ORF">KOI35_27645</name>
</gene>
<name>A0ABS5YYV2_9ACTN</name>
<keyword evidence="3" id="KW-1185">Reference proteome</keyword>
<evidence type="ECO:0000313" key="2">
    <source>
        <dbReference type="EMBL" id="MBU2667290.1"/>
    </source>
</evidence>
<keyword evidence="1" id="KW-0812">Transmembrane</keyword>
<reference evidence="2 3" key="1">
    <citation type="submission" date="2021-06" db="EMBL/GenBank/DDBJ databases">
        <title>Actinoplanes lichenicola sp. nov., and Actinoplanes ovalisporus sp. nov., isolated from lichen in Thailand.</title>
        <authorList>
            <person name="Saeng-In P."/>
            <person name="Kanchanasin P."/>
            <person name="Yuki M."/>
            <person name="Kudo T."/>
            <person name="Ohkuma M."/>
            <person name="Phongsopitanun W."/>
            <person name="Tanasupawat S."/>
        </authorList>
    </citation>
    <scope>NUCLEOTIDE SEQUENCE [LARGE SCALE GENOMIC DNA]</scope>
    <source>
        <strain evidence="2 3">NBRC 110975</strain>
    </source>
</reference>